<dbReference type="InterPro" id="IPR000182">
    <property type="entry name" value="GNAT_dom"/>
</dbReference>
<dbReference type="AlphaFoldDB" id="A0AA52H8P1"/>
<keyword evidence="1" id="KW-0808">Transferase</keyword>
<keyword evidence="5" id="KW-1185">Reference proteome</keyword>
<evidence type="ECO:0000313" key="4">
    <source>
        <dbReference type="EMBL" id="WND02316.1"/>
    </source>
</evidence>
<dbReference type="Proteomes" id="UP001268683">
    <property type="component" value="Chromosome"/>
</dbReference>
<protein>
    <submittedName>
        <fullName evidence="4">GNAT family N-acetyltransferase</fullName>
    </submittedName>
</protein>
<feature type="domain" description="N-acetyltransferase" evidence="3">
    <location>
        <begin position="7"/>
        <end position="164"/>
    </location>
</feature>
<organism evidence="4 5">
    <name type="scientific">Temperatibacter marinus</name>
    <dbReference type="NCBI Taxonomy" id="1456591"/>
    <lineage>
        <taxon>Bacteria</taxon>
        <taxon>Pseudomonadati</taxon>
        <taxon>Pseudomonadota</taxon>
        <taxon>Alphaproteobacteria</taxon>
        <taxon>Kordiimonadales</taxon>
        <taxon>Temperatibacteraceae</taxon>
        <taxon>Temperatibacter</taxon>
    </lineage>
</organism>
<evidence type="ECO:0000256" key="1">
    <source>
        <dbReference type="ARBA" id="ARBA00022679"/>
    </source>
</evidence>
<dbReference type="EMBL" id="CP123872">
    <property type="protein sequence ID" value="WND02316.1"/>
    <property type="molecule type" value="Genomic_DNA"/>
</dbReference>
<evidence type="ECO:0000313" key="5">
    <source>
        <dbReference type="Proteomes" id="UP001268683"/>
    </source>
</evidence>
<dbReference type="RefSeq" id="WP_310798152.1">
    <property type="nucleotide sequence ID" value="NZ_CP123872.1"/>
</dbReference>
<dbReference type="InterPro" id="IPR050832">
    <property type="entry name" value="Bact_Acetyltransf"/>
</dbReference>
<evidence type="ECO:0000259" key="3">
    <source>
        <dbReference type="PROSITE" id="PS51186"/>
    </source>
</evidence>
<keyword evidence="2" id="KW-0012">Acyltransferase</keyword>
<accession>A0AA52H8P1</accession>
<gene>
    <name evidence="4" type="ORF">QGN29_12230</name>
</gene>
<dbReference type="PANTHER" id="PTHR43877:SF2">
    <property type="entry name" value="AMINOALKYLPHOSPHONATE N-ACETYLTRANSFERASE-RELATED"/>
    <property type="match status" value="1"/>
</dbReference>
<reference evidence="4" key="1">
    <citation type="submission" date="2023-04" db="EMBL/GenBank/DDBJ databases">
        <title>Complete genome sequence of Temperatibacter marinus.</title>
        <authorList>
            <person name="Rong J.-C."/>
            <person name="Yi M.-L."/>
            <person name="Zhao Q."/>
        </authorList>
    </citation>
    <scope>NUCLEOTIDE SEQUENCE</scope>
    <source>
        <strain evidence="4">NBRC 110045</strain>
    </source>
</reference>
<dbReference type="Pfam" id="PF00583">
    <property type="entry name" value="Acetyltransf_1"/>
    <property type="match status" value="1"/>
</dbReference>
<sequence>MVDFSPYKLTLVKDEDSIALIQVIDSCFKEYEEEGVFIDLEDLDADLHAMRTKIDQEKGEFWVLWDNHTPIATVGVAPLSTQLCELKRLYMLSRYRGQGIADKLLQLIEEWARDHGAAEMTMWSDTRFTRAHGFYTKKGYQKQPKTRDLNDLSHTTEFEFRKQL</sequence>
<dbReference type="KEGG" id="tmk:QGN29_12230"/>
<dbReference type="CDD" id="cd04301">
    <property type="entry name" value="NAT_SF"/>
    <property type="match status" value="1"/>
</dbReference>
<evidence type="ECO:0000256" key="2">
    <source>
        <dbReference type="ARBA" id="ARBA00023315"/>
    </source>
</evidence>
<proteinExistence type="predicted"/>
<dbReference type="PANTHER" id="PTHR43877">
    <property type="entry name" value="AMINOALKYLPHOSPHONATE N-ACETYLTRANSFERASE-RELATED-RELATED"/>
    <property type="match status" value="1"/>
</dbReference>
<name>A0AA52H8P1_9PROT</name>
<dbReference type="Gene3D" id="3.40.630.30">
    <property type="match status" value="1"/>
</dbReference>
<dbReference type="PROSITE" id="PS51186">
    <property type="entry name" value="GNAT"/>
    <property type="match status" value="1"/>
</dbReference>
<dbReference type="SUPFAM" id="SSF55729">
    <property type="entry name" value="Acyl-CoA N-acyltransferases (Nat)"/>
    <property type="match status" value="1"/>
</dbReference>
<dbReference type="GO" id="GO:0016747">
    <property type="term" value="F:acyltransferase activity, transferring groups other than amino-acyl groups"/>
    <property type="evidence" value="ECO:0007669"/>
    <property type="project" value="InterPro"/>
</dbReference>
<dbReference type="InterPro" id="IPR016181">
    <property type="entry name" value="Acyl_CoA_acyltransferase"/>
</dbReference>